<keyword evidence="1" id="KW-0472">Membrane</keyword>
<dbReference type="EMBL" id="NHYE01001016">
    <property type="protein sequence ID" value="PPR00275.1"/>
    <property type="molecule type" value="Genomic_DNA"/>
</dbReference>
<feature type="transmembrane region" description="Helical" evidence="1">
    <location>
        <begin position="104"/>
        <end position="126"/>
    </location>
</feature>
<keyword evidence="1" id="KW-0812">Transmembrane</keyword>
<keyword evidence="1" id="KW-1133">Transmembrane helix</keyword>
<organism evidence="2 3">
    <name type="scientific">Gymnopilus dilepis</name>
    <dbReference type="NCBI Taxonomy" id="231916"/>
    <lineage>
        <taxon>Eukaryota</taxon>
        <taxon>Fungi</taxon>
        <taxon>Dikarya</taxon>
        <taxon>Basidiomycota</taxon>
        <taxon>Agaricomycotina</taxon>
        <taxon>Agaricomycetes</taxon>
        <taxon>Agaricomycetidae</taxon>
        <taxon>Agaricales</taxon>
        <taxon>Agaricineae</taxon>
        <taxon>Hymenogastraceae</taxon>
        <taxon>Gymnopilus</taxon>
    </lineage>
</organism>
<comment type="caution">
    <text evidence="2">The sequence shown here is derived from an EMBL/GenBank/DDBJ whole genome shotgun (WGS) entry which is preliminary data.</text>
</comment>
<name>A0A409YB83_9AGAR</name>
<dbReference type="AlphaFoldDB" id="A0A409YB83"/>
<sequence>MPVFNSSLKTKQLLRTSSSAIRGKTTLNITRGIFVFLNSHAIALCILALRMKKSVEKIEADITIGEYQALKSTTITVRVAMSTNIPIVHVVLAFWLALIRNQVAAWGISLGFILLLGDIFVVSYFLKAVLPTPNFGACYSDVRESLPSTIILAQDAEALCQATGPMYVLSLLGVCTTPSTSCGFYFSSIMFVTKIKQSRKSNHLPTTTLNHFHGESAADSCSVDAVKMVDLPVLDKCESQVANEV</sequence>
<dbReference type="InParanoid" id="A0A409YB83"/>
<feature type="transmembrane region" description="Helical" evidence="1">
    <location>
        <begin position="29"/>
        <end position="49"/>
    </location>
</feature>
<evidence type="ECO:0000313" key="2">
    <source>
        <dbReference type="EMBL" id="PPR00275.1"/>
    </source>
</evidence>
<accession>A0A409YB83</accession>
<gene>
    <name evidence="2" type="ORF">CVT26_009027</name>
</gene>
<evidence type="ECO:0000256" key="1">
    <source>
        <dbReference type="SAM" id="Phobius"/>
    </source>
</evidence>
<evidence type="ECO:0000313" key="3">
    <source>
        <dbReference type="Proteomes" id="UP000284706"/>
    </source>
</evidence>
<reference evidence="2 3" key="1">
    <citation type="journal article" date="2018" name="Evol. Lett.">
        <title>Horizontal gene cluster transfer increased hallucinogenic mushroom diversity.</title>
        <authorList>
            <person name="Reynolds H.T."/>
            <person name="Vijayakumar V."/>
            <person name="Gluck-Thaler E."/>
            <person name="Korotkin H.B."/>
            <person name="Matheny P.B."/>
            <person name="Slot J.C."/>
        </authorList>
    </citation>
    <scope>NUCLEOTIDE SEQUENCE [LARGE SCALE GENOMIC DNA]</scope>
    <source>
        <strain evidence="2 3">SRW20</strain>
    </source>
</reference>
<dbReference type="Proteomes" id="UP000284706">
    <property type="component" value="Unassembled WGS sequence"/>
</dbReference>
<proteinExistence type="predicted"/>
<keyword evidence="3" id="KW-1185">Reference proteome</keyword>
<protein>
    <submittedName>
        <fullName evidence="2">Uncharacterized protein</fullName>
    </submittedName>
</protein>
<feature type="transmembrane region" description="Helical" evidence="1">
    <location>
        <begin position="79"/>
        <end position="98"/>
    </location>
</feature>